<dbReference type="SUPFAM" id="SSF50156">
    <property type="entry name" value="PDZ domain-like"/>
    <property type="match status" value="1"/>
</dbReference>
<dbReference type="GO" id="GO:0006508">
    <property type="term" value="P:proteolysis"/>
    <property type="evidence" value="ECO:0007669"/>
    <property type="project" value="UniProtKB-KW"/>
</dbReference>
<dbReference type="InterPro" id="IPR015943">
    <property type="entry name" value="WD40/YVTN_repeat-like_dom_sf"/>
</dbReference>
<dbReference type="InterPro" id="IPR005151">
    <property type="entry name" value="Tail-specific_protease"/>
</dbReference>
<dbReference type="InterPro" id="IPR029045">
    <property type="entry name" value="ClpP/crotonase-like_dom_sf"/>
</dbReference>
<evidence type="ECO:0000256" key="4">
    <source>
        <dbReference type="ARBA" id="ARBA00022670"/>
    </source>
</evidence>
<keyword evidence="5" id="KW-0378">Hydrolase</keyword>
<dbReference type="InterPro" id="IPR028204">
    <property type="entry name" value="Tricorn_C1"/>
</dbReference>
<dbReference type="KEGG" id="spue:AB5L97_08405"/>
<dbReference type="PANTHER" id="PTHR43253:SF1">
    <property type="entry name" value="TRICORN PROTEASE HOMOLOG 2-RELATED"/>
    <property type="match status" value="1"/>
</dbReference>
<dbReference type="SUPFAM" id="SSF69304">
    <property type="entry name" value="Tricorn protease N-terminal domain"/>
    <property type="match status" value="2"/>
</dbReference>
<dbReference type="Gene3D" id="3.30.750.44">
    <property type="match status" value="1"/>
</dbReference>
<dbReference type="Pfam" id="PF03572">
    <property type="entry name" value="Peptidase_S41"/>
    <property type="match status" value="1"/>
</dbReference>
<dbReference type="RefSeq" id="WP_369047167.1">
    <property type="nucleotide sequence ID" value="NZ_CP163302.1"/>
</dbReference>
<feature type="region of interest" description="Disordered" evidence="7">
    <location>
        <begin position="632"/>
        <end position="681"/>
    </location>
</feature>
<dbReference type="GO" id="GO:0008236">
    <property type="term" value="F:serine-type peptidase activity"/>
    <property type="evidence" value="ECO:0007669"/>
    <property type="project" value="UniProtKB-KW"/>
</dbReference>
<evidence type="ECO:0000256" key="2">
    <source>
        <dbReference type="ARBA" id="ARBA00008524"/>
    </source>
</evidence>
<dbReference type="Gene3D" id="2.30.42.10">
    <property type="match status" value="1"/>
</dbReference>
<proteinExistence type="inferred from homology"/>
<feature type="domain" description="Tail specific protease" evidence="8">
    <location>
        <begin position="979"/>
        <end position="1172"/>
    </location>
</feature>
<evidence type="ECO:0000259" key="8">
    <source>
        <dbReference type="SMART" id="SM00245"/>
    </source>
</evidence>
<dbReference type="Gene3D" id="2.130.10.10">
    <property type="entry name" value="YVTN repeat-like/Quinoprotein amine dehydrogenase"/>
    <property type="match status" value="1"/>
</dbReference>
<dbReference type="PANTHER" id="PTHR43253">
    <property type="entry name" value="TRICORN PROTEASE HOMOLOG 2-RELATED"/>
    <property type="match status" value="1"/>
</dbReference>
<dbReference type="CDD" id="cd07562">
    <property type="entry name" value="Peptidase_S41_TRI"/>
    <property type="match status" value="1"/>
</dbReference>
<feature type="compositionally biased region" description="Low complexity" evidence="7">
    <location>
        <begin position="408"/>
        <end position="428"/>
    </location>
</feature>
<protein>
    <submittedName>
        <fullName evidence="9">S41 family peptidase</fullName>
    </submittedName>
</protein>
<gene>
    <name evidence="9" type="ORF">AB5L97_08405</name>
</gene>
<dbReference type="SUPFAM" id="SSF52096">
    <property type="entry name" value="ClpP/crotonase"/>
    <property type="match status" value="1"/>
</dbReference>
<evidence type="ECO:0000256" key="5">
    <source>
        <dbReference type="ARBA" id="ARBA00022801"/>
    </source>
</evidence>
<dbReference type="InterPro" id="IPR029414">
    <property type="entry name" value="Tricorn_PDZ"/>
</dbReference>
<dbReference type="GO" id="GO:0005737">
    <property type="term" value="C:cytoplasm"/>
    <property type="evidence" value="ECO:0007669"/>
    <property type="project" value="UniProtKB-SubCell"/>
</dbReference>
<evidence type="ECO:0000313" key="9">
    <source>
        <dbReference type="EMBL" id="XDP46991.1"/>
    </source>
</evidence>
<dbReference type="Pfam" id="PF14684">
    <property type="entry name" value="Tricorn_C1"/>
    <property type="match status" value="1"/>
</dbReference>
<evidence type="ECO:0000256" key="3">
    <source>
        <dbReference type="ARBA" id="ARBA00022490"/>
    </source>
</evidence>
<comment type="similarity">
    <text evidence="2">Belongs to the peptidase S41B family.</text>
</comment>
<dbReference type="InterPro" id="IPR012393">
    <property type="entry name" value="Tricorn_protease"/>
</dbReference>
<dbReference type="Gene3D" id="2.120.10.60">
    <property type="entry name" value="Tricorn protease N-terminal domain"/>
    <property type="match status" value="1"/>
</dbReference>
<reference evidence="9" key="1">
    <citation type="submission" date="2024-07" db="EMBL/GenBank/DDBJ databases">
        <authorList>
            <person name="fu j."/>
        </authorList>
    </citation>
    <scope>NUCLEOTIDE SEQUENCE</scope>
    <source>
        <strain evidence="9">P10A9</strain>
    </source>
</reference>
<comment type="subcellular location">
    <subcellularLocation>
        <location evidence="1">Cytoplasm</location>
    </subcellularLocation>
</comment>
<feature type="region of interest" description="Disordered" evidence="7">
    <location>
        <begin position="1204"/>
        <end position="1237"/>
    </location>
</feature>
<feature type="region of interest" description="Disordered" evidence="7">
    <location>
        <begin position="366"/>
        <end position="457"/>
    </location>
</feature>
<dbReference type="Pfam" id="PF14685">
    <property type="entry name" value="PDZ_Tricorn"/>
    <property type="match status" value="1"/>
</dbReference>
<evidence type="ECO:0000256" key="7">
    <source>
        <dbReference type="SAM" id="MobiDB-lite"/>
    </source>
</evidence>
<dbReference type="EMBL" id="CP163302">
    <property type="protein sequence ID" value="XDP46991.1"/>
    <property type="molecule type" value="Genomic_DNA"/>
</dbReference>
<keyword evidence="6" id="KW-0720">Serine protease</keyword>
<organism evidence="9">
    <name type="scientific">Sinomonas puerhi</name>
    <dbReference type="NCBI Taxonomy" id="3238584"/>
    <lineage>
        <taxon>Bacteria</taxon>
        <taxon>Bacillati</taxon>
        <taxon>Actinomycetota</taxon>
        <taxon>Actinomycetes</taxon>
        <taxon>Micrococcales</taxon>
        <taxon>Micrococcaceae</taxon>
        <taxon>Sinomonas</taxon>
    </lineage>
</organism>
<name>A0AB39L7L6_9MICC</name>
<dbReference type="InterPro" id="IPR036034">
    <property type="entry name" value="PDZ_sf"/>
</dbReference>
<dbReference type="AlphaFoldDB" id="A0AB39L7L6"/>
<keyword evidence="3" id="KW-0963">Cytoplasm</keyword>
<evidence type="ECO:0000256" key="6">
    <source>
        <dbReference type="ARBA" id="ARBA00022825"/>
    </source>
</evidence>
<dbReference type="Pfam" id="PF26550">
    <property type="entry name" value="Tricorn_2nd"/>
    <property type="match status" value="1"/>
</dbReference>
<dbReference type="Pfam" id="PF26549">
    <property type="entry name" value="Tricorn_N"/>
    <property type="match status" value="1"/>
</dbReference>
<dbReference type="Gene3D" id="3.90.226.10">
    <property type="entry name" value="2-enoyl-CoA Hydratase, Chain A, domain 1"/>
    <property type="match status" value="1"/>
</dbReference>
<accession>A0AB39L7L6</accession>
<sequence length="1237" mass="132522">MTGSSYFRYPHVHGDLVAFVAEDDVWLAPVAGGRAWRLSSLGLPARNPRFAPDGSKVVWTVVQGSAPEVVSADVDGGGFRQLSWFGHSTTRVKGFTPDGRVVVTSAHNQPDGRHTHAYSIPVDGGWLEELPYGPVDSVAFGPSVGDDRPVVVGSVLTRDPAHWKRYRGGAEGKLWIDPDGGGEFRRLATGLDGNLADPMWVGGRIAFLSDHEGVGNLYSVDRTGGDLARHTDLDRFYARHASTDGRRVVFESAGELWILDGLDAEPRRLEVALASASTSRRTVPLAVGRHLGEVVPTPDGRASVVESHGTVHWLTHRDGPSRVVEATPGVRARLARPLGADSVVFIADHDGEEGLFIRRLAADPAAASHETPHPVPATHDGAPAGDGDVTAHSLPLPVSARGRGGFDAQGAAGAADGAAAGSDVSAGGPADGTGNGTESARRTPDMPGSAGGQRSLRSYSVPARTAVPAADEADTLPSLRRIALPSPHRPAELVPSPDAKFIAVGTSFGDVYLVDAEHGTATTLSTVEEGTIEQLAWSPDSRWLSWSEPVTAFGARSKVRLAERETGRVADVTDGRFWDAWPAFTPDGKYLAFLSGRSFDPVYDGHSFDLSFPSPIKPYIVPLAATTSSPFGPRVAEFTSESAPEDAATDSDPATHDDAQSYLTEPSEGTDASEGFTPAGQHVDHIEVTVDLEGIQHRITSLPVRQGNYSRLTATKDALLWMSQDLTGATGEGKAKPSDKDAAPTLHRLDLATGAETTIVSALERYRVSADGSRVVYVRERSVHSVPSDKPAEDGHGEHVSVDLDRIRVRLDPIAVWAQAFDEAWRLQRDFYWTDDMAGADWDEVRDRYRPLVPRLGSHDDLVDLLWEMHGELGTSHAYVTPTLVTEPGAGGQGRLGGEFDFDGGWVVRRVLASESSDPLASSPLASSGAGVRPGDRLLAVDGVPLTSDFGPAIALAGAAGKVVELTMLNGSEHGDRAGATRRIAVVPIRDEERLRYQEWVQANRRLVREASEGRFGYLHVPDMGARGWAQLHRDLDTETALDALVVDVRRNRGGHTSQLVAELIGRRVIGWTMPRGEQPRTYPRHAPRGPVVILADEFAGSDGDIITQVGKLRGIGPVVGTRTWGGVIGIDNRFKLADGTSVTQPRYATWFEGGIGWGVENFGVEPDIEVPYPPQAYAAGIDPQLEHGIGVLKEMLVEIPTQRPPAREGYRSVHPTALPPRPQDLAEAEAVPAYEG</sequence>
<keyword evidence="4" id="KW-0645">Protease</keyword>
<dbReference type="SMART" id="SM00245">
    <property type="entry name" value="TSPc"/>
    <property type="match status" value="1"/>
</dbReference>
<evidence type="ECO:0000256" key="1">
    <source>
        <dbReference type="ARBA" id="ARBA00004496"/>
    </source>
</evidence>